<evidence type="ECO:0000256" key="1">
    <source>
        <dbReference type="SAM" id="MobiDB-lite"/>
    </source>
</evidence>
<protein>
    <submittedName>
        <fullName evidence="2">Uncharacterized protein</fullName>
    </submittedName>
</protein>
<comment type="caution">
    <text evidence="2">The sequence shown here is derived from an EMBL/GenBank/DDBJ whole genome shotgun (WGS) entry which is preliminary data.</text>
</comment>
<feature type="region of interest" description="Disordered" evidence="1">
    <location>
        <begin position="60"/>
        <end position="81"/>
    </location>
</feature>
<sequence length="212" mass="23563">MSVRPCCFNNPHPSSPLFHALSPPTDYQMAPLSSLNIYPLLSPITTSKISPTKIFLTSKSSPSPLTAPSPTPTQPSKHSSPLTINLDCVEIIFSTPPTSPHAFFDSFEVLPPRTINPPPPQQSFKSIECLANQSPLLPAMKPLLPPLLPHLLPLGPNKPFLMLTHEMFCDHCQRTQVIIENLRDEMPFILNHILDRLNVLAQNYYTKTLGIE</sequence>
<name>A0A6L2LX22_TANCI</name>
<gene>
    <name evidence="2" type="ORF">Tci_038294</name>
</gene>
<reference evidence="2" key="1">
    <citation type="journal article" date="2019" name="Sci. Rep.">
        <title>Draft genome of Tanacetum cinerariifolium, the natural source of mosquito coil.</title>
        <authorList>
            <person name="Yamashiro T."/>
            <person name="Shiraishi A."/>
            <person name="Satake H."/>
            <person name="Nakayama K."/>
        </authorList>
    </citation>
    <scope>NUCLEOTIDE SEQUENCE</scope>
</reference>
<accession>A0A6L2LX22</accession>
<dbReference type="EMBL" id="BKCJ010005360">
    <property type="protein sequence ID" value="GEU66316.1"/>
    <property type="molecule type" value="Genomic_DNA"/>
</dbReference>
<organism evidence="2">
    <name type="scientific">Tanacetum cinerariifolium</name>
    <name type="common">Dalmatian daisy</name>
    <name type="synonym">Chrysanthemum cinerariifolium</name>
    <dbReference type="NCBI Taxonomy" id="118510"/>
    <lineage>
        <taxon>Eukaryota</taxon>
        <taxon>Viridiplantae</taxon>
        <taxon>Streptophyta</taxon>
        <taxon>Embryophyta</taxon>
        <taxon>Tracheophyta</taxon>
        <taxon>Spermatophyta</taxon>
        <taxon>Magnoliopsida</taxon>
        <taxon>eudicotyledons</taxon>
        <taxon>Gunneridae</taxon>
        <taxon>Pentapetalae</taxon>
        <taxon>asterids</taxon>
        <taxon>campanulids</taxon>
        <taxon>Asterales</taxon>
        <taxon>Asteraceae</taxon>
        <taxon>Asteroideae</taxon>
        <taxon>Anthemideae</taxon>
        <taxon>Anthemidinae</taxon>
        <taxon>Tanacetum</taxon>
    </lineage>
</organism>
<proteinExistence type="predicted"/>
<evidence type="ECO:0000313" key="2">
    <source>
        <dbReference type="EMBL" id="GEU66316.1"/>
    </source>
</evidence>
<dbReference type="AlphaFoldDB" id="A0A6L2LX22"/>